<evidence type="ECO:0000256" key="2">
    <source>
        <dbReference type="ARBA" id="ARBA00004687"/>
    </source>
</evidence>
<feature type="transmembrane region" description="Helical" evidence="11">
    <location>
        <begin position="468"/>
        <end position="487"/>
    </location>
</feature>
<evidence type="ECO:0000313" key="12">
    <source>
        <dbReference type="EMBL" id="QLG72802.1"/>
    </source>
</evidence>
<organism evidence="12 13">
    <name type="scientific">Zygotorulaspora mrakii</name>
    <name type="common">Zygosaccharomyces mrakii</name>
    <dbReference type="NCBI Taxonomy" id="42260"/>
    <lineage>
        <taxon>Eukaryota</taxon>
        <taxon>Fungi</taxon>
        <taxon>Dikarya</taxon>
        <taxon>Ascomycota</taxon>
        <taxon>Saccharomycotina</taxon>
        <taxon>Saccharomycetes</taxon>
        <taxon>Saccharomycetales</taxon>
        <taxon>Saccharomycetaceae</taxon>
        <taxon>Zygotorulaspora</taxon>
    </lineage>
</organism>
<keyword evidence="13" id="KW-1185">Reference proteome</keyword>
<dbReference type="Pfam" id="PF10510">
    <property type="entry name" value="PIG-S"/>
    <property type="match status" value="1"/>
</dbReference>
<evidence type="ECO:0000256" key="5">
    <source>
        <dbReference type="ARBA" id="ARBA00022692"/>
    </source>
</evidence>
<evidence type="ECO:0000313" key="13">
    <source>
        <dbReference type="Proteomes" id="UP000509704"/>
    </source>
</evidence>
<reference evidence="12 13" key="1">
    <citation type="submission" date="2020-07" db="EMBL/GenBank/DDBJ databases">
        <title>The yeast mating-type switching endonuclease HO is a domesticated member of an unorthodox homing genetic element family.</title>
        <authorList>
            <person name="Coughlan A.Y."/>
            <person name="Lombardi L."/>
            <person name="Braun-Galleani S."/>
            <person name="Martos A.R."/>
            <person name="Galeote V."/>
            <person name="Bigey F."/>
            <person name="Dequin S."/>
            <person name="Byrne K.P."/>
            <person name="Wolfe K.H."/>
        </authorList>
    </citation>
    <scope>NUCLEOTIDE SEQUENCE [LARGE SCALE GENOMIC DNA]</scope>
    <source>
        <strain evidence="12 13">NRRL Y-6702</strain>
    </source>
</reference>
<sequence length="519" mass="59124">MPICNNNLRLLVGLCFVGLYLLVGVPLWYNLTAVYRAPLPVEYIRSLHEQKFHDVHMVIPVYIKSIVYRFPDVHEAVQVQVNHLLNSRYQFVPWSLQVLPHSEMKGPESENHVISLVLDDFVGYSISYSSKETTVFFDDRSVISNDVPFFVAQTIIEHTFTLELEQLSSDFSRKHETTAISYNPNIHLSVSLLTGDGYPISWEIDSALKEYFTPLRKLLSPLVNFTVDTGITYYNDLNLHILNESQSVTEQDISHAIDLSELSSMNYFEEPVSLNLAIIFPSELTAPSGLQFINNNSTPEDYGNNWKSYVVPQWGVFVINKYPLQRDSKLTGSFLVPIMYQFANDLFQLLGLAKNSGDITHPGVTIDSFKRWTTLRNINKAEETLWSLVKLANSFEQMSIPHEVLTNTTAALDLRLDIIDLLNDPKKGGDLLWNQALALSNQLVKLSETAFFHSEMVQQNFFPQEHKIAVYLPLLGPSSVVIFFGFIKLMKERNQNAKAENEKEDKDSQKSEPSNSTEK</sequence>
<feature type="transmembrane region" description="Helical" evidence="11">
    <location>
        <begin position="7"/>
        <end position="29"/>
    </location>
</feature>
<keyword evidence="9" id="KW-0325">Glycoprotein</keyword>
<keyword evidence="7 11" id="KW-1133">Transmembrane helix</keyword>
<proteinExistence type="inferred from homology"/>
<dbReference type="OrthoDB" id="28748at2759"/>
<evidence type="ECO:0000256" key="4">
    <source>
        <dbReference type="ARBA" id="ARBA00022502"/>
    </source>
</evidence>
<comment type="similarity">
    <text evidence="3">Belongs to the PIGS family.</text>
</comment>
<evidence type="ECO:0000256" key="3">
    <source>
        <dbReference type="ARBA" id="ARBA00005316"/>
    </source>
</evidence>
<keyword evidence="4" id="KW-0337">GPI-anchor biosynthesis</keyword>
<evidence type="ECO:0000256" key="10">
    <source>
        <dbReference type="SAM" id="MobiDB-lite"/>
    </source>
</evidence>
<feature type="compositionally biased region" description="Basic and acidic residues" evidence="10">
    <location>
        <begin position="495"/>
        <end position="510"/>
    </location>
</feature>
<dbReference type="PANTHER" id="PTHR21072">
    <property type="entry name" value="GPI TRANSAMIDASE COMPONENT PIG-S"/>
    <property type="match status" value="1"/>
</dbReference>
<dbReference type="Proteomes" id="UP000509704">
    <property type="component" value="Chromosome 4"/>
</dbReference>
<feature type="region of interest" description="Disordered" evidence="10">
    <location>
        <begin position="495"/>
        <end position="519"/>
    </location>
</feature>
<evidence type="ECO:0000256" key="7">
    <source>
        <dbReference type="ARBA" id="ARBA00022989"/>
    </source>
</evidence>
<evidence type="ECO:0008006" key="14">
    <source>
        <dbReference type="Google" id="ProtNLM"/>
    </source>
</evidence>
<evidence type="ECO:0000256" key="6">
    <source>
        <dbReference type="ARBA" id="ARBA00022824"/>
    </source>
</evidence>
<protein>
    <recommendedName>
        <fullName evidence="14">GPI transamidase component GPI17</fullName>
    </recommendedName>
</protein>
<dbReference type="EMBL" id="CP058607">
    <property type="protein sequence ID" value="QLG72802.1"/>
    <property type="molecule type" value="Genomic_DNA"/>
</dbReference>
<comment type="subcellular location">
    <subcellularLocation>
        <location evidence="1">Endoplasmic reticulum membrane</location>
        <topology evidence="1">Multi-pass membrane protein</topology>
    </subcellularLocation>
</comment>
<dbReference type="KEGG" id="zmk:HG535_0D05110"/>
<keyword evidence="6" id="KW-0256">Endoplasmic reticulum</keyword>
<dbReference type="GO" id="GO:0016255">
    <property type="term" value="P:attachment of GPI anchor to protein"/>
    <property type="evidence" value="ECO:0007669"/>
    <property type="project" value="InterPro"/>
</dbReference>
<gene>
    <name evidence="12" type="ORF">HG535_0D05110</name>
</gene>
<dbReference type="UniPathway" id="UPA00196"/>
<dbReference type="GeneID" id="59236525"/>
<keyword evidence="8 11" id="KW-0472">Membrane</keyword>
<evidence type="ECO:0000256" key="8">
    <source>
        <dbReference type="ARBA" id="ARBA00023136"/>
    </source>
</evidence>
<evidence type="ECO:0000256" key="11">
    <source>
        <dbReference type="SAM" id="Phobius"/>
    </source>
</evidence>
<dbReference type="InterPro" id="IPR019540">
    <property type="entry name" value="PtdIno-glycan_biosynth_class_S"/>
</dbReference>
<dbReference type="GO" id="GO:0006506">
    <property type="term" value="P:GPI anchor biosynthetic process"/>
    <property type="evidence" value="ECO:0007669"/>
    <property type="project" value="UniProtKB-UniPathway"/>
</dbReference>
<keyword evidence="5 11" id="KW-0812">Transmembrane</keyword>
<dbReference type="RefSeq" id="XP_037144529.1">
    <property type="nucleotide sequence ID" value="XM_037288634.1"/>
</dbReference>
<dbReference type="GO" id="GO:0042765">
    <property type="term" value="C:GPI-anchor transamidase complex"/>
    <property type="evidence" value="ECO:0007669"/>
    <property type="project" value="InterPro"/>
</dbReference>
<dbReference type="PANTHER" id="PTHR21072:SF13">
    <property type="entry name" value="GPI TRANSAMIDASE COMPONENT PIG-S"/>
    <property type="match status" value="1"/>
</dbReference>
<evidence type="ECO:0000256" key="1">
    <source>
        <dbReference type="ARBA" id="ARBA00004477"/>
    </source>
</evidence>
<dbReference type="AlphaFoldDB" id="A0A7H9B4X0"/>
<name>A0A7H9B4X0_ZYGMR</name>
<comment type="pathway">
    <text evidence="2">Glycolipid biosynthesis; glycosylphosphatidylinositol-anchor biosynthesis.</text>
</comment>
<accession>A0A7H9B4X0</accession>
<evidence type="ECO:0000256" key="9">
    <source>
        <dbReference type="ARBA" id="ARBA00023180"/>
    </source>
</evidence>